<dbReference type="AlphaFoldDB" id="A0A563E1B1"/>
<dbReference type="SUPFAM" id="SSF51261">
    <property type="entry name" value="Duplicated hybrid motif"/>
    <property type="match status" value="1"/>
</dbReference>
<dbReference type="PANTHER" id="PTHR21666">
    <property type="entry name" value="PEPTIDASE-RELATED"/>
    <property type="match status" value="1"/>
</dbReference>
<proteinExistence type="predicted"/>
<dbReference type="CDD" id="cd12797">
    <property type="entry name" value="M23_peptidase"/>
    <property type="match status" value="1"/>
</dbReference>
<dbReference type="OrthoDB" id="1099523at2"/>
<feature type="domain" description="M23ase beta-sheet core" evidence="2">
    <location>
        <begin position="190"/>
        <end position="284"/>
    </location>
</feature>
<dbReference type="InterPro" id="IPR050570">
    <property type="entry name" value="Cell_wall_metabolism_enzyme"/>
</dbReference>
<feature type="compositionally biased region" description="Polar residues" evidence="1">
    <location>
        <begin position="80"/>
        <end position="111"/>
    </location>
</feature>
<organism evidence="3 4">
    <name type="scientific">Leekyejoonella antrihumi</name>
    <dbReference type="NCBI Taxonomy" id="1660198"/>
    <lineage>
        <taxon>Bacteria</taxon>
        <taxon>Bacillati</taxon>
        <taxon>Actinomycetota</taxon>
        <taxon>Actinomycetes</taxon>
        <taxon>Micrococcales</taxon>
        <taxon>Dermacoccaceae</taxon>
        <taxon>Leekyejoonella</taxon>
    </lineage>
</organism>
<protein>
    <submittedName>
        <fullName evidence="3">M23 family metallopeptidase</fullName>
    </submittedName>
</protein>
<dbReference type="EMBL" id="VCQV01000015">
    <property type="protein sequence ID" value="TWP35962.1"/>
    <property type="molecule type" value="Genomic_DNA"/>
</dbReference>
<accession>A0A563E1B1</accession>
<name>A0A563E1B1_9MICO</name>
<gene>
    <name evidence="3" type="ORF">FGL98_12070</name>
</gene>
<dbReference type="InterPro" id="IPR011055">
    <property type="entry name" value="Dup_hybrid_motif"/>
</dbReference>
<dbReference type="Pfam" id="PF01551">
    <property type="entry name" value="Peptidase_M23"/>
    <property type="match status" value="1"/>
</dbReference>
<evidence type="ECO:0000313" key="3">
    <source>
        <dbReference type="EMBL" id="TWP35962.1"/>
    </source>
</evidence>
<feature type="region of interest" description="Disordered" evidence="1">
    <location>
        <begin position="80"/>
        <end position="140"/>
    </location>
</feature>
<feature type="compositionally biased region" description="Low complexity" evidence="1">
    <location>
        <begin position="114"/>
        <end position="140"/>
    </location>
</feature>
<reference evidence="3 4" key="2">
    <citation type="submission" date="2019-08" db="EMBL/GenBank/DDBJ databases">
        <title>Jejuicoccus antrihumi gen. nov., sp. nov., a new member of the family Dermacoccaceae isolated from a cave.</title>
        <authorList>
            <person name="Schumann P."/>
            <person name="Kim I.S."/>
        </authorList>
    </citation>
    <scope>NUCLEOTIDE SEQUENCE [LARGE SCALE GENOMIC DNA]</scope>
    <source>
        <strain evidence="3 4">C5-26</strain>
    </source>
</reference>
<dbReference type="Gene3D" id="2.70.70.10">
    <property type="entry name" value="Glucose Permease (Domain IIA)"/>
    <property type="match status" value="1"/>
</dbReference>
<dbReference type="GO" id="GO:0004222">
    <property type="term" value="F:metalloendopeptidase activity"/>
    <property type="evidence" value="ECO:0007669"/>
    <property type="project" value="TreeGrafter"/>
</dbReference>
<dbReference type="Proteomes" id="UP000320244">
    <property type="component" value="Unassembled WGS sequence"/>
</dbReference>
<sequence length="294" mass="29595">MGSTPDETPSEVCALSPYQARHRASHPPVWRRPGVVVPTVAAALATAAVGISALSTGVTPTASATSGHEATVAAANLLGQRQQGKVDTSRSLSRPQNTAQVKANSANTSRAAQRAKALAGSSSAAAAGRQKAEQSATAARSKATEAATTAATAKAAAAKAKGSTSGGWTCAIAGCGGTFTSGFGGRWGTMHLGDDFATPVGTPLRALHSGTVVTVGNYFGMGNRVEIDYGNGVSSIEAHLSSFAVSAGQQVEAGQVVGRSGNTGHSTGPHVHLEIHLNDQPVDPAPWLRAHGIF</sequence>
<evidence type="ECO:0000259" key="2">
    <source>
        <dbReference type="Pfam" id="PF01551"/>
    </source>
</evidence>
<evidence type="ECO:0000256" key="1">
    <source>
        <dbReference type="SAM" id="MobiDB-lite"/>
    </source>
</evidence>
<reference evidence="3 4" key="1">
    <citation type="submission" date="2019-05" db="EMBL/GenBank/DDBJ databases">
        <authorList>
            <person name="Lee S.D."/>
        </authorList>
    </citation>
    <scope>NUCLEOTIDE SEQUENCE [LARGE SCALE GENOMIC DNA]</scope>
    <source>
        <strain evidence="3 4">C5-26</strain>
    </source>
</reference>
<dbReference type="InterPro" id="IPR016047">
    <property type="entry name" value="M23ase_b-sheet_dom"/>
</dbReference>
<dbReference type="PANTHER" id="PTHR21666:SF270">
    <property type="entry name" value="MUREIN HYDROLASE ACTIVATOR ENVC"/>
    <property type="match status" value="1"/>
</dbReference>
<keyword evidence="4" id="KW-1185">Reference proteome</keyword>
<comment type="caution">
    <text evidence="3">The sequence shown here is derived from an EMBL/GenBank/DDBJ whole genome shotgun (WGS) entry which is preliminary data.</text>
</comment>
<evidence type="ECO:0000313" key="4">
    <source>
        <dbReference type="Proteomes" id="UP000320244"/>
    </source>
</evidence>